<dbReference type="Proteomes" id="UP000249522">
    <property type="component" value="Unassembled WGS sequence"/>
</dbReference>
<name>A0A2W1LE36_9BACL</name>
<evidence type="ECO:0000256" key="7">
    <source>
        <dbReference type="ARBA" id="ARBA00023136"/>
    </source>
</evidence>
<dbReference type="GO" id="GO:0005886">
    <property type="term" value="C:plasma membrane"/>
    <property type="evidence" value="ECO:0007669"/>
    <property type="project" value="UniProtKB-SubCell"/>
</dbReference>
<feature type="compositionally biased region" description="Polar residues" evidence="10">
    <location>
        <begin position="335"/>
        <end position="351"/>
    </location>
</feature>
<evidence type="ECO:0000256" key="4">
    <source>
        <dbReference type="ARBA" id="ARBA00022475"/>
    </source>
</evidence>
<feature type="transmembrane region" description="Helical" evidence="11">
    <location>
        <begin position="25"/>
        <end position="45"/>
    </location>
</feature>
<dbReference type="NCBIfam" id="TIGR00206">
    <property type="entry name" value="fliF"/>
    <property type="match status" value="1"/>
</dbReference>
<dbReference type="GO" id="GO:0009431">
    <property type="term" value="C:bacterial-type flagellum basal body, MS ring"/>
    <property type="evidence" value="ECO:0007669"/>
    <property type="project" value="InterPro"/>
</dbReference>
<reference evidence="14 15" key="1">
    <citation type="submission" date="2018-06" db="EMBL/GenBank/DDBJ databases">
        <title>Paenibacillus imtechensis sp. nov.</title>
        <authorList>
            <person name="Pinnaka A.K."/>
            <person name="Singh H."/>
            <person name="Kaur M."/>
        </authorList>
    </citation>
    <scope>NUCLEOTIDE SEQUENCE [LARGE SCALE GENOMIC DNA]</scope>
    <source>
        <strain evidence="14 15">SMB1</strain>
    </source>
</reference>
<dbReference type="Pfam" id="PF08345">
    <property type="entry name" value="YscJ_FliF_C"/>
    <property type="match status" value="1"/>
</dbReference>
<evidence type="ECO:0000256" key="10">
    <source>
        <dbReference type="SAM" id="MobiDB-lite"/>
    </source>
</evidence>
<dbReference type="Gene3D" id="3.30.300.30">
    <property type="match status" value="1"/>
</dbReference>
<dbReference type="InterPro" id="IPR043427">
    <property type="entry name" value="YscJ/FliF"/>
</dbReference>
<dbReference type="AlphaFoldDB" id="A0A2W1LE36"/>
<comment type="function">
    <text evidence="9">The M ring may be actively involved in energy transduction.</text>
</comment>
<gene>
    <name evidence="14" type="primary">fliF</name>
    <name evidence="14" type="ORF">DNH61_22020</name>
</gene>
<organism evidence="14 15">
    <name type="scientific">Paenibacillus sambharensis</name>
    <dbReference type="NCBI Taxonomy" id="1803190"/>
    <lineage>
        <taxon>Bacteria</taxon>
        <taxon>Bacillati</taxon>
        <taxon>Bacillota</taxon>
        <taxon>Bacilli</taxon>
        <taxon>Bacillales</taxon>
        <taxon>Paenibacillaceae</taxon>
        <taxon>Paenibacillus</taxon>
    </lineage>
</organism>
<dbReference type="PRINTS" id="PR01009">
    <property type="entry name" value="FLGMRINGFLIF"/>
</dbReference>
<proteinExistence type="inferred from homology"/>
<keyword evidence="14" id="KW-0969">Cilium</keyword>
<keyword evidence="15" id="KW-1185">Reference proteome</keyword>
<dbReference type="Pfam" id="PF01514">
    <property type="entry name" value="YscJ_FliF"/>
    <property type="match status" value="1"/>
</dbReference>
<feature type="domain" description="Flagellar M-ring C-terminal" evidence="13">
    <location>
        <begin position="261"/>
        <end position="380"/>
    </location>
</feature>
<keyword evidence="6 11" id="KW-1133">Transmembrane helix</keyword>
<dbReference type="OrthoDB" id="9807026at2"/>
<evidence type="ECO:0000256" key="6">
    <source>
        <dbReference type="ARBA" id="ARBA00022989"/>
    </source>
</evidence>
<dbReference type="GO" id="GO:0003774">
    <property type="term" value="F:cytoskeletal motor activity"/>
    <property type="evidence" value="ECO:0007669"/>
    <property type="project" value="InterPro"/>
</dbReference>
<feature type="region of interest" description="Disordered" evidence="10">
    <location>
        <begin position="308"/>
        <end position="351"/>
    </location>
</feature>
<dbReference type="InterPro" id="IPR013556">
    <property type="entry name" value="Flag_M-ring_C"/>
</dbReference>
<dbReference type="InterPro" id="IPR000067">
    <property type="entry name" value="FlgMring_FliF"/>
</dbReference>
<dbReference type="EMBL" id="QKRB01000057">
    <property type="protein sequence ID" value="PZD93322.1"/>
    <property type="molecule type" value="Genomic_DNA"/>
</dbReference>
<evidence type="ECO:0000256" key="9">
    <source>
        <dbReference type="PIRNR" id="PIRNR004862"/>
    </source>
</evidence>
<evidence type="ECO:0000256" key="3">
    <source>
        <dbReference type="ARBA" id="ARBA00007971"/>
    </source>
</evidence>
<dbReference type="PANTHER" id="PTHR30046:SF0">
    <property type="entry name" value="FLAGELLAR M-RING PROTEIN"/>
    <property type="match status" value="1"/>
</dbReference>
<dbReference type="InterPro" id="IPR006182">
    <property type="entry name" value="FliF_N_dom"/>
</dbReference>
<keyword evidence="7 11" id="KW-0472">Membrane</keyword>
<dbReference type="GO" id="GO:0071973">
    <property type="term" value="P:bacterial-type flagellum-dependent cell motility"/>
    <property type="evidence" value="ECO:0007669"/>
    <property type="project" value="InterPro"/>
</dbReference>
<feature type="domain" description="Flagellar M-ring N-terminal" evidence="12">
    <location>
        <begin position="46"/>
        <end position="224"/>
    </location>
</feature>
<keyword evidence="14" id="KW-0966">Cell projection</keyword>
<evidence type="ECO:0000256" key="2">
    <source>
        <dbReference type="ARBA" id="ARBA00004651"/>
    </source>
</evidence>
<dbReference type="PANTHER" id="PTHR30046">
    <property type="entry name" value="FLAGELLAR M-RING PROTEIN"/>
    <property type="match status" value="1"/>
</dbReference>
<evidence type="ECO:0000313" key="15">
    <source>
        <dbReference type="Proteomes" id="UP000249522"/>
    </source>
</evidence>
<keyword evidence="4" id="KW-1003">Cell membrane</keyword>
<dbReference type="RefSeq" id="WP_111148991.1">
    <property type="nucleotide sequence ID" value="NZ_QKRB01000057.1"/>
</dbReference>
<accession>A0A2W1LE36</accession>
<keyword evidence="5 11" id="KW-0812">Transmembrane</keyword>
<dbReference type="PIRSF" id="PIRSF004862">
    <property type="entry name" value="FliF"/>
    <property type="match status" value="1"/>
</dbReference>
<evidence type="ECO:0000313" key="14">
    <source>
        <dbReference type="EMBL" id="PZD93322.1"/>
    </source>
</evidence>
<evidence type="ECO:0000259" key="12">
    <source>
        <dbReference type="Pfam" id="PF01514"/>
    </source>
</evidence>
<evidence type="ECO:0000256" key="11">
    <source>
        <dbReference type="SAM" id="Phobius"/>
    </source>
</evidence>
<keyword evidence="8 9" id="KW-0975">Bacterial flagellum</keyword>
<evidence type="ECO:0000259" key="13">
    <source>
        <dbReference type="Pfam" id="PF08345"/>
    </source>
</evidence>
<feature type="transmembrane region" description="Helical" evidence="11">
    <location>
        <begin position="440"/>
        <end position="462"/>
    </location>
</feature>
<comment type="caution">
    <text evidence="14">The sequence shown here is derived from an EMBL/GenBank/DDBJ whole genome shotgun (WGS) entry which is preliminary data.</text>
</comment>
<keyword evidence="14" id="KW-0282">Flagellum</keyword>
<evidence type="ECO:0000256" key="8">
    <source>
        <dbReference type="ARBA" id="ARBA00023143"/>
    </source>
</evidence>
<protein>
    <recommendedName>
        <fullName evidence="9">Flagellar M-ring protein</fullName>
    </recommendedName>
</protein>
<sequence length="525" mass="57180">MNEKWAQYRERVSQYWQQFSKKQKIMLGATLGGLILAIILLTYMFSRTEYELAFKGLDAADAAAIMEYLDGSGIPYQLGPDGSSISVPAADANRVKVNVGSQGMVQNGSIGFEEFSQGSSQFGMTDNEFGVRYKNALNGEIQQLLNDMTGVQKSNVLINLPKETVFLNPEEQENASASIMMTFKPGFRPTQEQIDGYYNLVKTAVPNLAVEDITISSQQGELIASSKITGGPALASSAVDAQFQVQQKYESDLKRNIQQFLGTILGQENIVISVSTTMNFDQKTSRQNLVQPLENNNNNGIIISEQTQNSTSTGGSADGGVAGTGETDVPGYQANEGTDGSSAESNSRTTNYEVSRIQNDIVSSPYVLKDLSIGIGVQEGVMSEDNRGIVTSYLTELVRAQLRESGQNVDDDTVMQRKVSIITQPFVGAADSANSGGIPLAWVIGIAAAVLALAGGAVFFILRKRKRAEELEAEEEMIQPSRVELPTIDLDQVTTESQVRKQLEQLANKKPDEFVNLLRTWLVDE</sequence>
<evidence type="ECO:0000256" key="5">
    <source>
        <dbReference type="ARBA" id="ARBA00022692"/>
    </source>
</evidence>
<comment type="subcellular location">
    <subcellularLocation>
        <location evidence="1 9">Bacterial flagellum basal body</location>
    </subcellularLocation>
    <subcellularLocation>
        <location evidence="2">Cell membrane</location>
        <topology evidence="2">Multi-pass membrane protein</topology>
    </subcellularLocation>
</comment>
<comment type="similarity">
    <text evidence="3 9">Belongs to the FliF family.</text>
</comment>
<dbReference type="InterPro" id="IPR045851">
    <property type="entry name" value="AMP-bd_C_sf"/>
</dbReference>
<evidence type="ECO:0000256" key="1">
    <source>
        <dbReference type="ARBA" id="ARBA00004117"/>
    </source>
</evidence>